<keyword evidence="3" id="KW-0804">Transcription</keyword>
<dbReference type="SUPFAM" id="SSF46785">
    <property type="entry name" value="Winged helix' DNA-binding domain"/>
    <property type="match status" value="1"/>
</dbReference>
<accession>A0A151ALX7</accession>
<dbReference type="SUPFAM" id="SSF48008">
    <property type="entry name" value="GntR ligand-binding domain-like"/>
    <property type="match status" value="1"/>
</dbReference>
<feature type="domain" description="HTH gntR-type" evidence="4">
    <location>
        <begin position="10"/>
        <end position="77"/>
    </location>
</feature>
<proteinExistence type="predicted"/>
<evidence type="ECO:0000313" key="6">
    <source>
        <dbReference type="Proteomes" id="UP000075374"/>
    </source>
</evidence>
<dbReference type="InterPro" id="IPR000524">
    <property type="entry name" value="Tscrpt_reg_HTH_GntR"/>
</dbReference>
<dbReference type="InterPro" id="IPR036388">
    <property type="entry name" value="WH-like_DNA-bd_sf"/>
</dbReference>
<dbReference type="RefSeq" id="WP_061858727.1">
    <property type="nucleotide sequence ID" value="NZ_LTBB01000010.1"/>
</dbReference>
<dbReference type="GO" id="GO:0003700">
    <property type="term" value="F:DNA-binding transcription factor activity"/>
    <property type="evidence" value="ECO:0007669"/>
    <property type="project" value="InterPro"/>
</dbReference>
<evidence type="ECO:0000259" key="4">
    <source>
        <dbReference type="PROSITE" id="PS50949"/>
    </source>
</evidence>
<protein>
    <submittedName>
        <fullName evidence="5">Transcriptional regulator NanR</fullName>
    </submittedName>
</protein>
<evidence type="ECO:0000313" key="5">
    <source>
        <dbReference type="EMBL" id="KYH28407.1"/>
    </source>
</evidence>
<dbReference type="STRING" id="1121305.CLCOL_18990"/>
<comment type="caution">
    <text evidence="5">The sequence shown here is derived from an EMBL/GenBank/DDBJ whole genome shotgun (WGS) entry which is preliminary data.</text>
</comment>
<reference evidence="5 6" key="1">
    <citation type="submission" date="2016-02" db="EMBL/GenBank/DDBJ databases">
        <title>Genome sequence of Clostridium colicanis DSM 13634.</title>
        <authorList>
            <person name="Poehlein A."/>
            <person name="Daniel R."/>
        </authorList>
    </citation>
    <scope>NUCLEOTIDE SEQUENCE [LARGE SCALE GENOMIC DNA]</scope>
    <source>
        <strain evidence="5 6">DSM 13634</strain>
    </source>
</reference>
<dbReference type="CDD" id="cd07377">
    <property type="entry name" value="WHTH_GntR"/>
    <property type="match status" value="1"/>
</dbReference>
<keyword evidence="1" id="KW-0805">Transcription regulation</keyword>
<dbReference type="InterPro" id="IPR011711">
    <property type="entry name" value="GntR_C"/>
</dbReference>
<dbReference type="Gene3D" id="1.20.120.530">
    <property type="entry name" value="GntR ligand-binding domain-like"/>
    <property type="match status" value="1"/>
</dbReference>
<dbReference type="GO" id="GO:0003677">
    <property type="term" value="F:DNA binding"/>
    <property type="evidence" value="ECO:0007669"/>
    <property type="project" value="UniProtKB-KW"/>
</dbReference>
<dbReference type="InterPro" id="IPR008920">
    <property type="entry name" value="TF_FadR/GntR_C"/>
</dbReference>
<name>A0A151ALX7_9CLOT</name>
<dbReference type="Pfam" id="PF00392">
    <property type="entry name" value="GntR"/>
    <property type="match status" value="1"/>
</dbReference>
<dbReference type="PATRIC" id="fig|1121305.3.peg.1903"/>
<dbReference type="Pfam" id="PF07729">
    <property type="entry name" value="FCD"/>
    <property type="match status" value="1"/>
</dbReference>
<evidence type="ECO:0000256" key="3">
    <source>
        <dbReference type="ARBA" id="ARBA00023163"/>
    </source>
</evidence>
<dbReference type="PANTHER" id="PTHR43537:SF5">
    <property type="entry name" value="UXU OPERON TRANSCRIPTIONAL REGULATOR"/>
    <property type="match status" value="1"/>
</dbReference>
<evidence type="ECO:0000256" key="1">
    <source>
        <dbReference type="ARBA" id="ARBA00023015"/>
    </source>
</evidence>
<dbReference type="EMBL" id="LTBB01000010">
    <property type="protein sequence ID" value="KYH28407.1"/>
    <property type="molecule type" value="Genomic_DNA"/>
</dbReference>
<dbReference type="AlphaFoldDB" id="A0A151ALX7"/>
<keyword evidence="2" id="KW-0238">DNA-binding</keyword>
<dbReference type="InterPro" id="IPR036390">
    <property type="entry name" value="WH_DNA-bd_sf"/>
</dbReference>
<dbReference type="SMART" id="SM00345">
    <property type="entry name" value="HTH_GNTR"/>
    <property type="match status" value="1"/>
</dbReference>
<gene>
    <name evidence="5" type="ORF">CLCOL_18990</name>
</gene>
<evidence type="ECO:0000256" key="2">
    <source>
        <dbReference type="ARBA" id="ARBA00023125"/>
    </source>
</evidence>
<organism evidence="5 6">
    <name type="scientific">Clostridium colicanis DSM 13634</name>
    <dbReference type="NCBI Taxonomy" id="1121305"/>
    <lineage>
        <taxon>Bacteria</taxon>
        <taxon>Bacillati</taxon>
        <taxon>Bacillota</taxon>
        <taxon>Clostridia</taxon>
        <taxon>Eubacteriales</taxon>
        <taxon>Clostridiaceae</taxon>
        <taxon>Clostridium</taxon>
    </lineage>
</organism>
<dbReference type="PRINTS" id="PR00035">
    <property type="entry name" value="HTHGNTR"/>
</dbReference>
<dbReference type="Proteomes" id="UP000075374">
    <property type="component" value="Unassembled WGS sequence"/>
</dbReference>
<sequence length="229" mass="26742">MQITQRLEKETAREYAYRIIKDNIVSLELPPGSKVSESMLAEELGVSRMPVHEALIILNEEGLVEVYPQRGSFISLIDSELVDEVRFFRLVLEKAIVELACDIATKEDLLPIKENLKLQELYSEENLLAKNLCLDNEFHRLLFVICKKENIYRRLRKMTPHFDRARNLSLTVTGGKKSISEHKAIVDAIEKKDKKLAEKYIVEHLSRYKVDEKLLKEKYPQYFKENPHL</sequence>
<dbReference type="PANTHER" id="PTHR43537">
    <property type="entry name" value="TRANSCRIPTIONAL REGULATOR, GNTR FAMILY"/>
    <property type="match status" value="1"/>
</dbReference>
<keyword evidence="6" id="KW-1185">Reference proteome</keyword>
<dbReference type="Gene3D" id="1.10.10.10">
    <property type="entry name" value="Winged helix-like DNA-binding domain superfamily/Winged helix DNA-binding domain"/>
    <property type="match status" value="1"/>
</dbReference>
<dbReference type="PROSITE" id="PS50949">
    <property type="entry name" value="HTH_GNTR"/>
    <property type="match status" value="1"/>
</dbReference>
<dbReference type="SMART" id="SM00895">
    <property type="entry name" value="FCD"/>
    <property type="match status" value="1"/>
</dbReference>